<organism evidence="3 4">
    <name type="scientific">Petrolisthes cinctipes</name>
    <name type="common">Flat porcelain crab</name>
    <dbReference type="NCBI Taxonomy" id="88211"/>
    <lineage>
        <taxon>Eukaryota</taxon>
        <taxon>Metazoa</taxon>
        <taxon>Ecdysozoa</taxon>
        <taxon>Arthropoda</taxon>
        <taxon>Crustacea</taxon>
        <taxon>Multicrustacea</taxon>
        <taxon>Malacostraca</taxon>
        <taxon>Eumalacostraca</taxon>
        <taxon>Eucarida</taxon>
        <taxon>Decapoda</taxon>
        <taxon>Pleocyemata</taxon>
        <taxon>Anomura</taxon>
        <taxon>Galatheoidea</taxon>
        <taxon>Porcellanidae</taxon>
        <taxon>Petrolisthes</taxon>
    </lineage>
</organism>
<dbReference type="Proteomes" id="UP001286313">
    <property type="component" value="Unassembled WGS sequence"/>
</dbReference>
<dbReference type="InterPro" id="IPR050111">
    <property type="entry name" value="C-type_lectin/snaclec_domain"/>
</dbReference>
<dbReference type="AlphaFoldDB" id="A0AAE1GCP9"/>
<dbReference type="SUPFAM" id="SSF56436">
    <property type="entry name" value="C-type lectin-like"/>
    <property type="match status" value="1"/>
</dbReference>
<reference evidence="3" key="1">
    <citation type="submission" date="2023-10" db="EMBL/GenBank/DDBJ databases">
        <title>Genome assemblies of two species of porcelain crab, Petrolisthes cinctipes and Petrolisthes manimaculis (Anomura: Porcellanidae).</title>
        <authorList>
            <person name="Angst P."/>
        </authorList>
    </citation>
    <scope>NUCLEOTIDE SEQUENCE</scope>
    <source>
        <strain evidence="3">PB745_01</strain>
        <tissue evidence="3">Gill</tissue>
    </source>
</reference>
<feature type="chain" id="PRO_5041952381" description="C-type lectin domain-containing protein" evidence="1">
    <location>
        <begin position="27"/>
        <end position="272"/>
    </location>
</feature>
<protein>
    <recommendedName>
        <fullName evidence="2">C-type lectin domain-containing protein</fullName>
    </recommendedName>
</protein>
<dbReference type="SMART" id="SM00034">
    <property type="entry name" value="CLECT"/>
    <property type="match status" value="1"/>
</dbReference>
<gene>
    <name evidence="3" type="ORF">Pcinc_005400</name>
</gene>
<keyword evidence="4" id="KW-1185">Reference proteome</keyword>
<dbReference type="Pfam" id="PF00059">
    <property type="entry name" value="Lectin_C"/>
    <property type="match status" value="1"/>
</dbReference>
<dbReference type="PROSITE" id="PS50041">
    <property type="entry name" value="C_TYPE_LECTIN_2"/>
    <property type="match status" value="1"/>
</dbReference>
<evidence type="ECO:0000313" key="4">
    <source>
        <dbReference type="Proteomes" id="UP001286313"/>
    </source>
</evidence>
<feature type="signal peptide" evidence="1">
    <location>
        <begin position="1"/>
        <end position="26"/>
    </location>
</feature>
<dbReference type="Gene3D" id="3.10.100.10">
    <property type="entry name" value="Mannose-Binding Protein A, subunit A"/>
    <property type="match status" value="1"/>
</dbReference>
<accession>A0AAE1GCP9</accession>
<feature type="domain" description="C-type lectin" evidence="2">
    <location>
        <begin position="158"/>
        <end position="270"/>
    </location>
</feature>
<name>A0AAE1GCP9_PETCI</name>
<evidence type="ECO:0000256" key="1">
    <source>
        <dbReference type="SAM" id="SignalP"/>
    </source>
</evidence>
<dbReference type="InterPro" id="IPR016186">
    <property type="entry name" value="C-type_lectin-like/link_sf"/>
</dbReference>
<dbReference type="CDD" id="cd00037">
    <property type="entry name" value="CLECT"/>
    <property type="match status" value="1"/>
</dbReference>
<evidence type="ECO:0000313" key="3">
    <source>
        <dbReference type="EMBL" id="KAK3890668.1"/>
    </source>
</evidence>
<evidence type="ECO:0000259" key="2">
    <source>
        <dbReference type="PROSITE" id="PS50041"/>
    </source>
</evidence>
<proteinExistence type="predicted"/>
<sequence>MTEMEKMLALMVMVVMVVVWPHVVVTDSNLWVGIEEPSGFDSSQGTVKNIPNIRSRVQCAMIASMTPSSYMFQYNGGDCVLYDKKEDSQGQYKLPDNTITAPMLYTRLHNVCIDGNNVYEEGDEMTDVDCRQRRCTNRTLEPVIFAPGLPCRSPFVEYDDGCFYLHQTEMTWCDARKYCVGLGGDLAYGPTFESLRQFLVANANEDLWIGGKARKWLNGSLLPAIQGSGESPWDNGEPNGYPEECIRVNSRAEYFAADKVCSASFPFVCQLV</sequence>
<dbReference type="InterPro" id="IPR016187">
    <property type="entry name" value="CTDL_fold"/>
</dbReference>
<comment type="caution">
    <text evidence="3">The sequence shown here is derived from an EMBL/GenBank/DDBJ whole genome shotgun (WGS) entry which is preliminary data.</text>
</comment>
<keyword evidence="1" id="KW-0732">Signal</keyword>
<dbReference type="EMBL" id="JAWQEG010000402">
    <property type="protein sequence ID" value="KAK3890668.1"/>
    <property type="molecule type" value="Genomic_DNA"/>
</dbReference>
<dbReference type="InterPro" id="IPR001304">
    <property type="entry name" value="C-type_lectin-like"/>
</dbReference>
<dbReference type="PANTHER" id="PTHR22803">
    <property type="entry name" value="MANNOSE, PHOSPHOLIPASE, LECTIN RECEPTOR RELATED"/>
    <property type="match status" value="1"/>
</dbReference>